<keyword evidence="2" id="KW-1185">Reference proteome</keyword>
<gene>
    <name evidence="1" type="ORF">AC578_10924</name>
</gene>
<evidence type="ECO:0000313" key="2">
    <source>
        <dbReference type="Proteomes" id="UP000070133"/>
    </source>
</evidence>
<reference evidence="1 2" key="1">
    <citation type="submission" date="2015-07" db="EMBL/GenBank/DDBJ databases">
        <title>Comparative genomics of the Sigatoka disease complex on banana suggests a link between parallel evolutionary changes in Pseudocercospora fijiensis and Pseudocercospora eumusae and increased virulence on the banana host.</title>
        <authorList>
            <person name="Chang T.-C."/>
            <person name="Salvucci A."/>
            <person name="Crous P.W."/>
            <person name="Stergiopoulos I."/>
        </authorList>
    </citation>
    <scope>NUCLEOTIDE SEQUENCE [LARGE SCALE GENOMIC DNA]</scope>
    <source>
        <strain evidence="1 2">CBS 114824</strain>
    </source>
</reference>
<name>A0A139GVM5_9PEZI</name>
<dbReference type="OrthoDB" id="10525085at2759"/>
<dbReference type="AlphaFoldDB" id="A0A139GVM5"/>
<dbReference type="EMBL" id="LFZN01000310">
    <property type="protein sequence ID" value="KXS94229.1"/>
    <property type="molecule type" value="Genomic_DNA"/>
</dbReference>
<accession>A0A139GVM5</accession>
<evidence type="ECO:0000313" key="1">
    <source>
        <dbReference type="EMBL" id="KXS94229.1"/>
    </source>
</evidence>
<proteinExistence type="predicted"/>
<sequence length="137" mass="15042">MPVTASATLDNTPSLGSSINKNATSYLQSTPKRHTCTARDTRSLLLKVSQHFIDGAGCEPIKAALKTGYRPREDDTPEFWIGGVVTPPYDGLLNKAFAEIYHMVDFDGFCPNCDNVVPSATGHEISEDSYDWKQQVC</sequence>
<dbReference type="Proteomes" id="UP000070133">
    <property type="component" value="Unassembled WGS sequence"/>
</dbReference>
<organism evidence="1 2">
    <name type="scientific">Pseudocercospora eumusae</name>
    <dbReference type="NCBI Taxonomy" id="321146"/>
    <lineage>
        <taxon>Eukaryota</taxon>
        <taxon>Fungi</taxon>
        <taxon>Dikarya</taxon>
        <taxon>Ascomycota</taxon>
        <taxon>Pezizomycotina</taxon>
        <taxon>Dothideomycetes</taxon>
        <taxon>Dothideomycetidae</taxon>
        <taxon>Mycosphaerellales</taxon>
        <taxon>Mycosphaerellaceae</taxon>
        <taxon>Pseudocercospora</taxon>
    </lineage>
</organism>
<comment type="caution">
    <text evidence="1">The sequence shown here is derived from an EMBL/GenBank/DDBJ whole genome shotgun (WGS) entry which is preliminary data.</text>
</comment>
<protein>
    <submittedName>
        <fullName evidence="1">Uncharacterized protein</fullName>
    </submittedName>
</protein>